<dbReference type="GO" id="GO:0006885">
    <property type="term" value="P:regulation of pH"/>
    <property type="evidence" value="ECO:0007669"/>
    <property type="project" value="TreeGrafter"/>
</dbReference>
<evidence type="ECO:0000313" key="13">
    <source>
        <dbReference type="EMBL" id="KYP67780.1"/>
    </source>
</evidence>
<evidence type="ECO:0000259" key="11">
    <source>
        <dbReference type="Pfam" id="PF00999"/>
    </source>
</evidence>
<evidence type="ECO:0000256" key="8">
    <source>
        <dbReference type="ARBA" id="ARBA00023136"/>
    </source>
</evidence>
<evidence type="ECO:0000256" key="10">
    <source>
        <dbReference type="SAM" id="Phobius"/>
    </source>
</evidence>
<dbReference type="PANTHER" id="PTHR32468:SF120">
    <property type="entry name" value="CATION_H+ EXCHANGER 3"/>
    <property type="match status" value="1"/>
</dbReference>
<keyword evidence="2" id="KW-0813">Transport</keyword>
<dbReference type="OMA" id="YHITATI"/>
<dbReference type="Pfam" id="PF23256">
    <property type="entry name" value="CHX17_2nd"/>
    <property type="match status" value="1"/>
</dbReference>
<dbReference type="InterPro" id="IPR006153">
    <property type="entry name" value="Cation/H_exchanger_TM"/>
</dbReference>
<dbReference type="GO" id="GO:0016020">
    <property type="term" value="C:membrane"/>
    <property type="evidence" value="ECO:0007669"/>
    <property type="project" value="UniProtKB-SubCell"/>
</dbReference>
<feature type="domain" description="Cation/H+ exchanger transmembrane" evidence="11">
    <location>
        <begin position="17"/>
        <end position="395"/>
    </location>
</feature>
<dbReference type="GO" id="GO:0015297">
    <property type="term" value="F:antiporter activity"/>
    <property type="evidence" value="ECO:0007669"/>
    <property type="project" value="InterPro"/>
</dbReference>
<evidence type="ECO:0000256" key="3">
    <source>
        <dbReference type="ARBA" id="ARBA00022538"/>
    </source>
</evidence>
<feature type="domain" description="Cation/H(+) antiporter central" evidence="12">
    <location>
        <begin position="457"/>
        <end position="584"/>
    </location>
</feature>
<dbReference type="Pfam" id="PF00999">
    <property type="entry name" value="Na_H_Exchanger"/>
    <property type="match status" value="1"/>
</dbReference>
<keyword evidence="14" id="KW-1185">Reference proteome</keyword>
<dbReference type="InterPro" id="IPR050794">
    <property type="entry name" value="CPA2_transporter"/>
</dbReference>
<keyword evidence="7" id="KW-0406">Ion transport</keyword>
<feature type="transmembrane region" description="Helical" evidence="10">
    <location>
        <begin position="134"/>
        <end position="157"/>
    </location>
</feature>
<evidence type="ECO:0000259" key="12">
    <source>
        <dbReference type="Pfam" id="PF23256"/>
    </source>
</evidence>
<keyword evidence="8 10" id="KW-0472">Membrane</keyword>
<protein>
    <submittedName>
        <fullName evidence="13">K(+)/H(+) antiporter 13</fullName>
    </submittedName>
</protein>
<evidence type="ECO:0000256" key="9">
    <source>
        <dbReference type="ARBA" id="ARBA00038341"/>
    </source>
</evidence>
<dbReference type="GO" id="GO:1902600">
    <property type="term" value="P:proton transmembrane transport"/>
    <property type="evidence" value="ECO:0007669"/>
    <property type="project" value="InterPro"/>
</dbReference>
<feature type="transmembrane region" description="Helical" evidence="10">
    <location>
        <begin position="100"/>
        <end position="122"/>
    </location>
</feature>
<feature type="transmembrane region" description="Helical" evidence="10">
    <location>
        <begin position="319"/>
        <end position="343"/>
    </location>
</feature>
<evidence type="ECO:0000256" key="2">
    <source>
        <dbReference type="ARBA" id="ARBA00022448"/>
    </source>
</evidence>
<keyword evidence="5" id="KW-0630">Potassium</keyword>
<dbReference type="EMBL" id="CM003607">
    <property type="protein sequence ID" value="KYP67780.1"/>
    <property type="molecule type" value="Genomic_DNA"/>
</dbReference>
<feature type="transmembrane region" description="Helical" evidence="10">
    <location>
        <begin position="201"/>
        <end position="227"/>
    </location>
</feature>
<keyword evidence="3" id="KW-0633">Potassium transport</keyword>
<dbReference type="InterPro" id="IPR057291">
    <property type="entry name" value="CHX17_2nd"/>
</dbReference>
<evidence type="ECO:0000256" key="6">
    <source>
        <dbReference type="ARBA" id="ARBA00022989"/>
    </source>
</evidence>
<feature type="transmembrane region" description="Helical" evidence="10">
    <location>
        <begin position="69"/>
        <end position="88"/>
    </location>
</feature>
<gene>
    <name evidence="13" type="ORF">KK1_024133</name>
</gene>
<dbReference type="GO" id="GO:0006813">
    <property type="term" value="P:potassium ion transport"/>
    <property type="evidence" value="ECO:0007669"/>
    <property type="project" value="UniProtKB-KW"/>
</dbReference>
<dbReference type="Gramene" id="C.cajan_23446.t">
    <property type="protein sequence ID" value="C.cajan_23446.t"/>
    <property type="gene ID" value="C.cajan_23446"/>
</dbReference>
<keyword evidence="4 10" id="KW-0812">Transmembrane</keyword>
<evidence type="ECO:0000256" key="1">
    <source>
        <dbReference type="ARBA" id="ARBA00004141"/>
    </source>
</evidence>
<dbReference type="OrthoDB" id="1938353at2759"/>
<evidence type="ECO:0000256" key="7">
    <source>
        <dbReference type="ARBA" id="ARBA00023065"/>
    </source>
</evidence>
<proteinExistence type="inferred from homology"/>
<dbReference type="Proteomes" id="UP000075243">
    <property type="component" value="Chromosome 5"/>
</dbReference>
<feature type="transmembrane region" description="Helical" evidence="10">
    <location>
        <begin position="239"/>
        <end position="256"/>
    </location>
</feature>
<keyword evidence="6 10" id="KW-1133">Transmembrane helix</keyword>
<sequence length="738" mass="81577">MKSSLPVFELQVLMIFAITQIWHFFLKRFDFPQFIPQMIAGLILGPAIRVDMLDKYKKMLFPYPSQDTLASITSIGYALFIFTSGVQMDLSMITRTGHRAWTIAILGMTVPLLICIPIITTIHFEDLQNQIGIPLYNVSPIVLSEVVISFAVVASLLSELKILNSELGRLALSSVLVSDILSKTISCVNNAFLDKEGHHNILVLLISLVAFGTFIPLIFRPAMFWIIKHTPEGRPVDDGYVYLIITMVFALGWIAVKINQEFILGAFILGLAVPEGPPLGSSLVKKLQFFGNSLLLPIFVTCGVMKADFSLHHSSKAVVVIGIIILVTHLIKLIACIIPALFCKIPLKDALALALILNVKGVVDVGAYGLLYDDGVISGHNYGIMIISIMITACIVKWSVKLLYDPSRKYAGYQKRNVMSLKSDSELRILACVHKPYHITATIDVLDLCCPTTEKPIIVDALHLIELIGRTSPIFISHRIQRTISSGSHQSYSDNVILAFDLYEHDNIGAVTAHAYTAISPPTLMHEDVCQLALDKVASIIILPFHRRWSIDGGIESDDKNIRALNCKVLDIAPCSVGILLSRSSIQRDSFIQVAMIYLGGKDDREALSIAKRTTRNSRVKLVVYHLAAKEHTPNIDYLLDHEALKDVKKPNPGTENVSYHKVIVDGGAETSAVLRHIVDEYDFFIVGRRHEIESTQTDGLAVWSEFSELGTIGDLLASSDFGSRAGVLVVQQQVKDT</sequence>
<dbReference type="AlphaFoldDB" id="A0A151TL65"/>
<accession>A0A151TL65</accession>
<reference evidence="13 14" key="1">
    <citation type="journal article" date="2012" name="Nat. Biotechnol.">
        <title>Draft genome sequence of pigeonpea (Cajanus cajan), an orphan legume crop of resource-poor farmers.</title>
        <authorList>
            <person name="Varshney R.K."/>
            <person name="Chen W."/>
            <person name="Li Y."/>
            <person name="Bharti A.K."/>
            <person name="Saxena R.K."/>
            <person name="Schlueter J.A."/>
            <person name="Donoghue M.T."/>
            <person name="Azam S."/>
            <person name="Fan G."/>
            <person name="Whaley A.M."/>
            <person name="Farmer A.D."/>
            <person name="Sheridan J."/>
            <person name="Iwata A."/>
            <person name="Tuteja R."/>
            <person name="Penmetsa R.V."/>
            <person name="Wu W."/>
            <person name="Upadhyaya H.D."/>
            <person name="Yang S.P."/>
            <person name="Shah T."/>
            <person name="Saxena K.B."/>
            <person name="Michael T."/>
            <person name="McCombie W.R."/>
            <person name="Yang B."/>
            <person name="Zhang G."/>
            <person name="Yang H."/>
            <person name="Wang J."/>
            <person name="Spillane C."/>
            <person name="Cook D.R."/>
            <person name="May G.D."/>
            <person name="Xu X."/>
            <person name="Jackson S.A."/>
        </authorList>
    </citation>
    <scope>NUCLEOTIDE SEQUENCE [LARGE SCALE GENOMIC DNA]</scope>
    <source>
        <strain evidence="14">cv. Asha</strain>
    </source>
</reference>
<feature type="transmembrane region" description="Helical" evidence="10">
    <location>
        <begin position="287"/>
        <end position="307"/>
    </location>
</feature>
<dbReference type="PANTHER" id="PTHR32468">
    <property type="entry name" value="CATION/H + ANTIPORTER"/>
    <property type="match status" value="1"/>
</dbReference>
<evidence type="ECO:0000256" key="5">
    <source>
        <dbReference type="ARBA" id="ARBA00022958"/>
    </source>
</evidence>
<feature type="transmembrane region" description="Helical" evidence="10">
    <location>
        <begin position="350"/>
        <end position="370"/>
    </location>
</feature>
<dbReference type="InterPro" id="IPR038770">
    <property type="entry name" value="Na+/solute_symporter_sf"/>
</dbReference>
<comment type="similarity">
    <text evidence="9">Belongs to the monovalent cation:proton antiporter 2 (CPA2) transporter (TC 2.A.37) family. CHX (TC 2.A.37.4) subfamily.</text>
</comment>
<comment type="subcellular location">
    <subcellularLocation>
        <location evidence="1">Membrane</location>
        <topology evidence="1">Multi-pass membrane protein</topology>
    </subcellularLocation>
</comment>
<feature type="transmembrane region" description="Helical" evidence="10">
    <location>
        <begin position="7"/>
        <end position="25"/>
    </location>
</feature>
<dbReference type="Gene3D" id="1.20.1530.20">
    <property type="match status" value="1"/>
</dbReference>
<feature type="transmembrane region" description="Helical" evidence="10">
    <location>
        <begin position="31"/>
        <end position="48"/>
    </location>
</feature>
<feature type="transmembrane region" description="Helical" evidence="10">
    <location>
        <begin position="262"/>
        <end position="280"/>
    </location>
</feature>
<dbReference type="GO" id="GO:0012505">
    <property type="term" value="C:endomembrane system"/>
    <property type="evidence" value="ECO:0007669"/>
    <property type="project" value="TreeGrafter"/>
</dbReference>
<evidence type="ECO:0000256" key="4">
    <source>
        <dbReference type="ARBA" id="ARBA00022692"/>
    </source>
</evidence>
<name>A0A151TL65_CAJCA</name>
<evidence type="ECO:0000313" key="14">
    <source>
        <dbReference type="Proteomes" id="UP000075243"/>
    </source>
</evidence>
<feature type="transmembrane region" description="Helical" evidence="10">
    <location>
        <begin position="382"/>
        <end position="400"/>
    </location>
</feature>
<organism evidence="13 14">
    <name type="scientific">Cajanus cajan</name>
    <name type="common">Pigeon pea</name>
    <name type="synonym">Cajanus indicus</name>
    <dbReference type="NCBI Taxonomy" id="3821"/>
    <lineage>
        <taxon>Eukaryota</taxon>
        <taxon>Viridiplantae</taxon>
        <taxon>Streptophyta</taxon>
        <taxon>Embryophyta</taxon>
        <taxon>Tracheophyta</taxon>
        <taxon>Spermatophyta</taxon>
        <taxon>Magnoliopsida</taxon>
        <taxon>eudicotyledons</taxon>
        <taxon>Gunneridae</taxon>
        <taxon>Pentapetalae</taxon>
        <taxon>rosids</taxon>
        <taxon>fabids</taxon>
        <taxon>Fabales</taxon>
        <taxon>Fabaceae</taxon>
        <taxon>Papilionoideae</taxon>
        <taxon>50 kb inversion clade</taxon>
        <taxon>NPAAA clade</taxon>
        <taxon>indigoferoid/millettioid clade</taxon>
        <taxon>Phaseoleae</taxon>
        <taxon>Cajanus</taxon>
    </lineage>
</organism>